<evidence type="ECO:0000313" key="4">
    <source>
        <dbReference type="Proteomes" id="UP000807306"/>
    </source>
</evidence>
<evidence type="ECO:0000313" key="3">
    <source>
        <dbReference type="EMBL" id="KAF9534182.1"/>
    </source>
</evidence>
<feature type="compositionally biased region" description="Polar residues" evidence="1">
    <location>
        <begin position="11"/>
        <end position="27"/>
    </location>
</feature>
<dbReference type="OrthoDB" id="427711at2759"/>
<dbReference type="GO" id="GO:0005634">
    <property type="term" value="C:nucleus"/>
    <property type="evidence" value="ECO:0007669"/>
    <property type="project" value="TreeGrafter"/>
</dbReference>
<dbReference type="InterPro" id="IPR001357">
    <property type="entry name" value="BRCT_dom"/>
</dbReference>
<dbReference type="Pfam" id="PF00533">
    <property type="entry name" value="BRCT"/>
    <property type="match status" value="1"/>
</dbReference>
<dbReference type="Gene3D" id="3.40.50.10190">
    <property type="entry name" value="BRCT domain"/>
    <property type="match status" value="1"/>
</dbReference>
<dbReference type="GO" id="GO:0003887">
    <property type="term" value="F:DNA-directed DNA polymerase activity"/>
    <property type="evidence" value="ECO:0007669"/>
    <property type="project" value="TreeGrafter"/>
</dbReference>
<dbReference type="SUPFAM" id="SSF52113">
    <property type="entry name" value="BRCT domain"/>
    <property type="match status" value="1"/>
</dbReference>
<name>A0A9P6JUE9_9AGAR</name>
<dbReference type="InterPro" id="IPR036420">
    <property type="entry name" value="BRCT_dom_sf"/>
</dbReference>
<keyword evidence="4" id="KW-1185">Reference proteome</keyword>
<feature type="region of interest" description="Disordered" evidence="1">
    <location>
        <begin position="1"/>
        <end position="27"/>
    </location>
</feature>
<dbReference type="PANTHER" id="PTHR45990">
    <property type="entry name" value="DNA REPAIR PROTEIN REV1"/>
    <property type="match status" value="1"/>
</dbReference>
<dbReference type="EMBL" id="MU157826">
    <property type="protein sequence ID" value="KAF9534182.1"/>
    <property type="molecule type" value="Genomic_DNA"/>
</dbReference>
<dbReference type="GO" id="GO:0017125">
    <property type="term" value="F:deoxycytidyl transferase activity"/>
    <property type="evidence" value="ECO:0007669"/>
    <property type="project" value="TreeGrafter"/>
</dbReference>
<organism evidence="3 4">
    <name type="scientific">Crepidotus variabilis</name>
    <dbReference type="NCBI Taxonomy" id="179855"/>
    <lineage>
        <taxon>Eukaryota</taxon>
        <taxon>Fungi</taxon>
        <taxon>Dikarya</taxon>
        <taxon>Basidiomycota</taxon>
        <taxon>Agaricomycotina</taxon>
        <taxon>Agaricomycetes</taxon>
        <taxon>Agaricomycetidae</taxon>
        <taxon>Agaricales</taxon>
        <taxon>Agaricineae</taxon>
        <taxon>Crepidotaceae</taxon>
        <taxon>Crepidotus</taxon>
    </lineage>
</organism>
<dbReference type="PANTHER" id="PTHR45990:SF1">
    <property type="entry name" value="DNA REPAIR PROTEIN REV1"/>
    <property type="match status" value="1"/>
</dbReference>
<evidence type="ECO:0000259" key="2">
    <source>
        <dbReference type="PROSITE" id="PS50172"/>
    </source>
</evidence>
<dbReference type="GO" id="GO:0042276">
    <property type="term" value="P:error-prone translesion synthesis"/>
    <property type="evidence" value="ECO:0007669"/>
    <property type="project" value="TreeGrafter"/>
</dbReference>
<gene>
    <name evidence="3" type="ORF">CPB83DRAFT_843828</name>
</gene>
<sequence>MEAYFPLVAKSKSNTGKDTQETATQKRSSVTLTKSLATIDITMPQSLRSSLPSSVEVEDVAIQLLKTLSNPKNPITHSDIADRTQHYVAFSRGHQEAEERIDHTKYMAHREAKLKVQRDNIKSSESSNNQVLSGVKAYINGYLESTTDIEMKRVVTEGGGQIIGYPSSQCTHIITSRCLSGSKTHKMLTMKPSKVKVVKPDWVFDSLAKGKRQPERSYSLLRSRSTSDLY</sequence>
<dbReference type="SMART" id="SM00292">
    <property type="entry name" value="BRCT"/>
    <property type="match status" value="1"/>
</dbReference>
<protein>
    <submittedName>
        <fullName evidence="3">BRCT domain-containing protein</fullName>
    </submittedName>
</protein>
<feature type="domain" description="BRCT" evidence="2">
    <location>
        <begin position="127"/>
        <end position="220"/>
    </location>
</feature>
<reference evidence="3" key="1">
    <citation type="submission" date="2020-11" db="EMBL/GenBank/DDBJ databases">
        <authorList>
            <consortium name="DOE Joint Genome Institute"/>
            <person name="Ahrendt S."/>
            <person name="Riley R."/>
            <person name="Andreopoulos W."/>
            <person name="Labutti K."/>
            <person name="Pangilinan J."/>
            <person name="Ruiz-Duenas F.J."/>
            <person name="Barrasa J.M."/>
            <person name="Sanchez-Garcia M."/>
            <person name="Camarero S."/>
            <person name="Miyauchi S."/>
            <person name="Serrano A."/>
            <person name="Linde D."/>
            <person name="Babiker R."/>
            <person name="Drula E."/>
            <person name="Ayuso-Fernandez I."/>
            <person name="Pacheco R."/>
            <person name="Padilla G."/>
            <person name="Ferreira P."/>
            <person name="Barriuso J."/>
            <person name="Kellner H."/>
            <person name="Castanera R."/>
            <person name="Alfaro M."/>
            <person name="Ramirez L."/>
            <person name="Pisabarro A.G."/>
            <person name="Kuo A."/>
            <person name="Tritt A."/>
            <person name="Lipzen A."/>
            <person name="He G."/>
            <person name="Yan M."/>
            <person name="Ng V."/>
            <person name="Cullen D."/>
            <person name="Martin F."/>
            <person name="Rosso M.-N."/>
            <person name="Henrissat B."/>
            <person name="Hibbett D."/>
            <person name="Martinez A.T."/>
            <person name="Grigoriev I.V."/>
        </authorList>
    </citation>
    <scope>NUCLEOTIDE SEQUENCE</scope>
    <source>
        <strain evidence="3">CBS 506.95</strain>
    </source>
</reference>
<evidence type="ECO:0000256" key="1">
    <source>
        <dbReference type="SAM" id="MobiDB-lite"/>
    </source>
</evidence>
<dbReference type="GO" id="GO:0070987">
    <property type="term" value="P:error-free translesion synthesis"/>
    <property type="evidence" value="ECO:0007669"/>
    <property type="project" value="TreeGrafter"/>
</dbReference>
<proteinExistence type="predicted"/>
<comment type="caution">
    <text evidence="3">The sequence shown here is derived from an EMBL/GenBank/DDBJ whole genome shotgun (WGS) entry which is preliminary data.</text>
</comment>
<dbReference type="AlphaFoldDB" id="A0A9P6JUE9"/>
<accession>A0A9P6JUE9</accession>
<dbReference type="PROSITE" id="PS50172">
    <property type="entry name" value="BRCT"/>
    <property type="match status" value="1"/>
</dbReference>
<dbReference type="Proteomes" id="UP000807306">
    <property type="component" value="Unassembled WGS sequence"/>
</dbReference>